<sequence>MSRSIKALFEFCIKQSVAVTIRIGTGMKDVGIKRADIKKSKESIIRAFCSKIKFGGKSESVLIPLIAFLSFNHKEDLHFDSTQESEDA</sequence>
<evidence type="ECO:0000313" key="2">
    <source>
        <dbReference type="Proteomes" id="UP001054945"/>
    </source>
</evidence>
<name>A0AAV4S6G5_CAEEX</name>
<dbReference type="AlphaFoldDB" id="A0AAV4S6G5"/>
<gene>
    <name evidence="1" type="ORF">CEXT_762601</name>
</gene>
<accession>A0AAV4S6G5</accession>
<evidence type="ECO:0000313" key="1">
    <source>
        <dbReference type="EMBL" id="GIY28671.1"/>
    </source>
</evidence>
<reference evidence="1 2" key="1">
    <citation type="submission" date="2021-06" db="EMBL/GenBank/DDBJ databases">
        <title>Caerostris extrusa draft genome.</title>
        <authorList>
            <person name="Kono N."/>
            <person name="Arakawa K."/>
        </authorList>
    </citation>
    <scope>NUCLEOTIDE SEQUENCE [LARGE SCALE GENOMIC DNA]</scope>
</reference>
<organism evidence="1 2">
    <name type="scientific">Caerostris extrusa</name>
    <name type="common">Bark spider</name>
    <name type="synonym">Caerostris bankana</name>
    <dbReference type="NCBI Taxonomy" id="172846"/>
    <lineage>
        <taxon>Eukaryota</taxon>
        <taxon>Metazoa</taxon>
        <taxon>Ecdysozoa</taxon>
        <taxon>Arthropoda</taxon>
        <taxon>Chelicerata</taxon>
        <taxon>Arachnida</taxon>
        <taxon>Araneae</taxon>
        <taxon>Araneomorphae</taxon>
        <taxon>Entelegynae</taxon>
        <taxon>Araneoidea</taxon>
        <taxon>Araneidae</taxon>
        <taxon>Caerostris</taxon>
    </lineage>
</organism>
<comment type="caution">
    <text evidence="1">The sequence shown here is derived from an EMBL/GenBank/DDBJ whole genome shotgun (WGS) entry which is preliminary data.</text>
</comment>
<keyword evidence="2" id="KW-1185">Reference proteome</keyword>
<dbReference type="EMBL" id="BPLR01008975">
    <property type="protein sequence ID" value="GIY28671.1"/>
    <property type="molecule type" value="Genomic_DNA"/>
</dbReference>
<protein>
    <submittedName>
        <fullName evidence="1">Uncharacterized protein</fullName>
    </submittedName>
</protein>
<dbReference type="Proteomes" id="UP001054945">
    <property type="component" value="Unassembled WGS sequence"/>
</dbReference>
<proteinExistence type="predicted"/>